<dbReference type="Pfam" id="PF13409">
    <property type="entry name" value="GST_N_2"/>
    <property type="match status" value="1"/>
</dbReference>
<dbReference type="CDD" id="cd00570">
    <property type="entry name" value="GST_N_family"/>
    <property type="match status" value="1"/>
</dbReference>
<accession>A0ABZ2FPL8</accession>
<keyword evidence="3" id="KW-1185">Reference proteome</keyword>
<dbReference type="Gene3D" id="3.40.30.10">
    <property type="entry name" value="Glutaredoxin"/>
    <property type="match status" value="1"/>
</dbReference>
<dbReference type="PANTHER" id="PTHR43968:SF6">
    <property type="entry name" value="GLUTATHIONE S-TRANSFERASE OMEGA"/>
    <property type="match status" value="1"/>
</dbReference>
<dbReference type="SUPFAM" id="SSF52833">
    <property type="entry name" value="Thioredoxin-like"/>
    <property type="match status" value="1"/>
</dbReference>
<dbReference type="Proteomes" id="UP001372714">
    <property type="component" value="Chromosome"/>
</dbReference>
<feature type="domain" description="GST N-terminal" evidence="1">
    <location>
        <begin position="4"/>
        <end position="85"/>
    </location>
</feature>
<evidence type="ECO:0000313" key="2">
    <source>
        <dbReference type="EMBL" id="WWM65521.1"/>
    </source>
</evidence>
<proteinExistence type="predicted"/>
<protein>
    <submittedName>
        <fullName evidence="2">Glutathione S-transferase family protein</fullName>
    </submittedName>
</protein>
<name>A0ABZ2FPL8_9PSED</name>
<dbReference type="RefSeq" id="WP_338544969.1">
    <property type="nucleotide sequence ID" value="NZ_CP145723.1"/>
</dbReference>
<dbReference type="EMBL" id="CP145723">
    <property type="protein sequence ID" value="WWM65521.1"/>
    <property type="molecule type" value="Genomic_DNA"/>
</dbReference>
<sequence length="85" mass="9475">MSQSQLTLVSHGLCPFVQRVAIMLLEKGVPFQRIEVDLKVRPDWFITLSPTGKVPLLKVQKGDEKANVLFESMAILQQAKAILVS</sequence>
<evidence type="ECO:0000313" key="3">
    <source>
        <dbReference type="Proteomes" id="UP001372714"/>
    </source>
</evidence>
<gene>
    <name evidence="2" type="ORF">V6W80_17610</name>
</gene>
<dbReference type="InterPro" id="IPR036249">
    <property type="entry name" value="Thioredoxin-like_sf"/>
</dbReference>
<organism evidence="2 3">
    <name type="scientific">Pseudomonas benzopyrenica</name>
    <dbReference type="NCBI Taxonomy" id="2993566"/>
    <lineage>
        <taxon>Bacteria</taxon>
        <taxon>Pseudomonadati</taxon>
        <taxon>Pseudomonadota</taxon>
        <taxon>Gammaproteobacteria</taxon>
        <taxon>Pseudomonadales</taxon>
        <taxon>Pseudomonadaceae</taxon>
        <taxon>Pseudomonas</taxon>
    </lineage>
</organism>
<reference evidence="2 3" key="1">
    <citation type="submission" date="2024-02" db="EMBL/GenBank/DDBJ databases">
        <title>The whole genome sequence of Pseudomonas benzopyrenica MLY92.</title>
        <authorList>
            <person name="Liu Y."/>
        </authorList>
    </citation>
    <scope>NUCLEOTIDE SEQUENCE [LARGE SCALE GENOMIC DNA]</scope>
    <source>
        <strain evidence="2 3">MLY92</strain>
    </source>
</reference>
<dbReference type="PROSITE" id="PS50404">
    <property type="entry name" value="GST_NTER"/>
    <property type="match status" value="1"/>
</dbReference>
<dbReference type="PANTHER" id="PTHR43968">
    <property type="match status" value="1"/>
</dbReference>
<evidence type="ECO:0000259" key="1">
    <source>
        <dbReference type="PROSITE" id="PS50404"/>
    </source>
</evidence>
<dbReference type="InterPro" id="IPR050983">
    <property type="entry name" value="GST_Omega/HSP26"/>
</dbReference>
<dbReference type="InterPro" id="IPR004045">
    <property type="entry name" value="Glutathione_S-Trfase_N"/>
</dbReference>